<reference evidence="4 5" key="1">
    <citation type="submission" date="2021-11" db="EMBL/GenBank/DDBJ databases">
        <title>Draft genome sequence of Paenibacillus profundus YoMME, a new Gram-positive bacteria with exoelectrogenic properties.</title>
        <authorList>
            <person name="Hubenova Y."/>
            <person name="Hubenova E."/>
            <person name="Manasiev Y."/>
            <person name="Peykov S."/>
            <person name="Mitov M."/>
        </authorList>
    </citation>
    <scope>NUCLEOTIDE SEQUENCE [LARGE SCALE GENOMIC DNA]</scope>
    <source>
        <strain evidence="4 5">YoMME</strain>
    </source>
</reference>
<dbReference type="Proteomes" id="UP001199916">
    <property type="component" value="Unassembled WGS sequence"/>
</dbReference>
<dbReference type="InterPro" id="IPR012347">
    <property type="entry name" value="Ferritin-like"/>
</dbReference>
<dbReference type="PIRSF" id="PIRSF005900">
    <property type="entry name" value="Dps"/>
    <property type="match status" value="1"/>
</dbReference>
<dbReference type="PRINTS" id="PR01346">
    <property type="entry name" value="HELNAPAPROT"/>
</dbReference>
<organism evidence="4 5">
    <name type="scientific">Paenibacillus profundus</name>
    <dbReference type="NCBI Taxonomy" id="1173085"/>
    <lineage>
        <taxon>Bacteria</taxon>
        <taxon>Bacillati</taxon>
        <taxon>Bacillota</taxon>
        <taxon>Bacilli</taxon>
        <taxon>Bacillales</taxon>
        <taxon>Paenibacillaceae</taxon>
        <taxon>Paenibacillus</taxon>
    </lineage>
</organism>
<comment type="similarity">
    <text evidence="1 2">Belongs to the Dps family.</text>
</comment>
<dbReference type="PANTHER" id="PTHR42932:SF1">
    <property type="entry name" value="GENERAL STRESS PROTEIN 20U"/>
    <property type="match status" value="1"/>
</dbReference>
<dbReference type="Pfam" id="PF00210">
    <property type="entry name" value="Ferritin"/>
    <property type="match status" value="1"/>
</dbReference>
<dbReference type="SUPFAM" id="SSF47240">
    <property type="entry name" value="Ferritin-like"/>
    <property type="match status" value="1"/>
</dbReference>
<evidence type="ECO:0000256" key="1">
    <source>
        <dbReference type="ARBA" id="ARBA00009497"/>
    </source>
</evidence>
<evidence type="ECO:0000313" key="4">
    <source>
        <dbReference type="EMBL" id="MCE5171260.1"/>
    </source>
</evidence>
<dbReference type="InterPro" id="IPR002177">
    <property type="entry name" value="DPS_DNA-bd"/>
</dbReference>
<name>A0ABS8YH16_9BACL</name>
<dbReference type="RefSeq" id="WP_019422732.1">
    <property type="nucleotide sequence ID" value="NZ_JAJNBZ010000016.1"/>
</dbReference>
<sequence>MANQQNAQLQTLLNQQVANLNVMYVKLHNYHWFVKGHLFFNLHEKFEELYNEITEKMDEVAERLLTIGGKPYATLKEYSQHTTIQEGVGNETSEDMVKQLIKDFNQLIKEFGEAQEEAQKVGDEVSNDLFIGMQGDLAKHVWMLSAYIGEESKAAHLKAVQN</sequence>
<protein>
    <submittedName>
        <fullName evidence="4">DNA starvation/stationary phase protection protein</fullName>
    </submittedName>
</protein>
<dbReference type="InterPro" id="IPR009078">
    <property type="entry name" value="Ferritin-like_SF"/>
</dbReference>
<keyword evidence="5" id="KW-1185">Reference proteome</keyword>
<dbReference type="EMBL" id="JAJNBZ010000016">
    <property type="protein sequence ID" value="MCE5171260.1"/>
    <property type="molecule type" value="Genomic_DNA"/>
</dbReference>
<comment type="caution">
    <text evidence="4">The sequence shown here is derived from an EMBL/GenBank/DDBJ whole genome shotgun (WGS) entry which is preliminary data.</text>
</comment>
<dbReference type="PROSITE" id="PS00819">
    <property type="entry name" value="DPS_2"/>
    <property type="match status" value="1"/>
</dbReference>
<dbReference type="CDD" id="cd01043">
    <property type="entry name" value="DPS"/>
    <property type="match status" value="1"/>
</dbReference>
<evidence type="ECO:0000256" key="2">
    <source>
        <dbReference type="RuleBase" id="RU003875"/>
    </source>
</evidence>
<proteinExistence type="inferred from homology"/>
<dbReference type="Gene3D" id="1.20.1260.10">
    <property type="match status" value="1"/>
</dbReference>
<dbReference type="InterPro" id="IPR023188">
    <property type="entry name" value="DPS_DNA-bd_CS"/>
</dbReference>
<dbReference type="PANTHER" id="PTHR42932">
    <property type="entry name" value="GENERAL STRESS PROTEIN 20U"/>
    <property type="match status" value="1"/>
</dbReference>
<gene>
    <name evidence="4" type="ORF">LQV63_18330</name>
</gene>
<accession>A0ABS8YH16</accession>
<evidence type="ECO:0000313" key="5">
    <source>
        <dbReference type="Proteomes" id="UP001199916"/>
    </source>
</evidence>
<feature type="domain" description="Ferritin/DPS" evidence="3">
    <location>
        <begin position="12"/>
        <end position="150"/>
    </location>
</feature>
<dbReference type="PROSITE" id="PS00818">
    <property type="entry name" value="DPS_1"/>
    <property type="match status" value="1"/>
</dbReference>
<dbReference type="InterPro" id="IPR008331">
    <property type="entry name" value="Ferritin_DPS_dom"/>
</dbReference>
<evidence type="ECO:0000259" key="3">
    <source>
        <dbReference type="Pfam" id="PF00210"/>
    </source>
</evidence>